<evidence type="ECO:0000313" key="2">
    <source>
        <dbReference type="EMBL" id="GFQ70557.1"/>
    </source>
</evidence>
<dbReference type="AlphaFoldDB" id="A0A8X6F5C3"/>
<proteinExistence type="predicted"/>
<reference evidence="2" key="1">
    <citation type="submission" date="2020-07" db="EMBL/GenBank/DDBJ databases">
        <title>Multicomponent nature underlies the extraordinary mechanical properties of spider dragline silk.</title>
        <authorList>
            <person name="Kono N."/>
            <person name="Nakamura H."/>
            <person name="Mori M."/>
            <person name="Yoshida Y."/>
            <person name="Ohtoshi R."/>
            <person name="Malay A.D."/>
            <person name="Moran D.A.P."/>
            <person name="Tomita M."/>
            <person name="Numata K."/>
            <person name="Arakawa K."/>
        </authorList>
    </citation>
    <scope>NUCLEOTIDE SEQUENCE</scope>
</reference>
<keyword evidence="3" id="KW-1185">Reference proteome</keyword>
<gene>
    <name evidence="2" type="ORF">TNCT_295341</name>
</gene>
<protein>
    <submittedName>
        <fullName evidence="2">Uncharacterized protein</fullName>
    </submittedName>
</protein>
<evidence type="ECO:0000313" key="3">
    <source>
        <dbReference type="Proteomes" id="UP000887116"/>
    </source>
</evidence>
<evidence type="ECO:0000256" key="1">
    <source>
        <dbReference type="SAM" id="MobiDB-lite"/>
    </source>
</evidence>
<dbReference type="EMBL" id="BMAO01020889">
    <property type="protein sequence ID" value="GFQ70557.1"/>
    <property type="molecule type" value="Genomic_DNA"/>
</dbReference>
<accession>A0A8X6F5C3</accession>
<name>A0A8X6F5C3_TRICU</name>
<comment type="caution">
    <text evidence="2">The sequence shown here is derived from an EMBL/GenBank/DDBJ whole genome shotgun (WGS) entry which is preliminary data.</text>
</comment>
<sequence>MGCFRKFPPEDSFYRSKRLKAISLFGDLRFQFSSEVGQGHQWDSKLGDLSPKNLKCLGVDRSPPSPSVVNFSPSSLLATRGRKRTTERTDR</sequence>
<dbReference type="Proteomes" id="UP000887116">
    <property type="component" value="Unassembled WGS sequence"/>
</dbReference>
<feature type="region of interest" description="Disordered" evidence="1">
    <location>
        <begin position="60"/>
        <end position="91"/>
    </location>
</feature>
<organism evidence="2 3">
    <name type="scientific">Trichonephila clavata</name>
    <name type="common">Joro spider</name>
    <name type="synonym">Nephila clavata</name>
    <dbReference type="NCBI Taxonomy" id="2740835"/>
    <lineage>
        <taxon>Eukaryota</taxon>
        <taxon>Metazoa</taxon>
        <taxon>Ecdysozoa</taxon>
        <taxon>Arthropoda</taxon>
        <taxon>Chelicerata</taxon>
        <taxon>Arachnida</taxon>
        <taxon>Araneae</taxon>
        <taxon>Araneomorphae</taxon>
        <taxon>Entelegynae</taxon>
        <taxon>Araneoidea</taxon>
        <taxon>Nephilidae</taxon>
        <taxon>Trichonephila</taxon>
    </lineage>
</organism>